<sequence length="186" mass="20725">MNKSLKKFTGILLFIGLYMFNFNPIHSQDSIAMEKTNTQIVAGYHFGVVQIVGAVNNGEFTFLDKYNFYTIGFPFGVTFKTPCRMLVDLEFVPVIKPFASTDIPYQVHLLYHPGVLFPLNKGWTFGLRLAFESGEGQFGFTPLLNKSFKLKNNGSFFVELVAPGRFGPAKDSGYTQLGGLHVGIGF</sequence>
<evidence type="ECO:0000313" key="1">
    <source>
        <dbReference type="EMBL" id="MBK9717167.1"/>
    </source>
</evidence>
<comment type="caution">
    <text evidence="1">The sequence shown here is derived from an EMBL/GenBank/DDBJ whole genome shotgun (WGS) entry which is preliminary data.</text>
</comment>
<dbReference type="EMBL" id="JADKFW010000004">
    <property type="protein sequence ID" value="MBK9717167.1"/>
    <property type="molecule type" value="Genomic_DNA"/>
</dbReference>
<reference evidence="1 2" key="1">
    <citation type="submission" date="2020-10" db="EMBL/GenBank/DDBJ databases">
        <title>Connecting structure to function with the recovery of over 1000 high-quality activated sludge metagenome-assembled genomes encoding full-length rRNA genes using long-read sequencing.</title>
        <authorList>
            <person name="Singleton C.M."/>
            <person name="Petriglieri F."/>
            <person name="Kristensen J.M."/>
            <person name="Kirkegaard R.H."/>
            <person name="Michaelsen T.Y."/>
            <person name="Andersen M.H."/>
            <person name="Karst S.M."/>
            <person name="Dueholm M.S."/>
            <person name="Nielsen P.H."/>
            <person name="Albertsen M."/>
        </authorList>
    </citation>
    <scope>NUCLEOTIDE SEQUENCE [LARGE SCALE GENOMIC DNA]</scope>
    <source>
        <strain evidence="1">Ribe_18-Q3-R11-54_BAT3C.373</strain>
    </source>
</reference>
<organism evidence="1 2">
    <name type="scientific">Candidatus Defluviibacterium haderslevense</name>
    <dbReference type="NCBI Taxonomy" id="2981993"/>
    <lineage>
        <taxon>Bacteria</taxon>
        <taxon>Pseudomonadati</taxon>
        <taxon>Bacteroidota</taxon>
        <taxon>Saprospiria</taxon>
        <taxon>Saprospirales</taxon>
        <taxon>Saprospiraceae</taxon>
        <taxon>Candidatus Defluviibacterium</taxon>
    </lineage>
</organism>
<accession>A0A9D7S779</accession>
<dbReference type="Proteomes" id="UP000808349">
    <property type="component" value="Unassembled WGS sequence"/>
</dbReference>
<name>A0A9D7S779_9BACT</name>
<evidence type="ECO:0000313" key="2">
    <source>
        <dbReference type="Proteomes" id="UP000808349"/>
    </source>
</evidence>
<protein>
    <submittedName>
        <fullName evidence="1">Uncharacterized protein</fullName>
    </submittedName>
</protein>
<gene>
    <name evidence="1" type="ORF">IPO85_06585</name>
</gene>
<proteinExistence type="predicted"/>
<dbReference type="AlphaFoldDB" id="A0A9D7S779"/>